<keyword evidence="5 7" id="KW-0472">Membrane</keyword>
<name>A0A3Q2CFM6_CYPVA</name>
<evidence type="ECO:0000256" key="7">
    <source>
        <dbReference type="PROSITE-ProRule" id="PRU00581"/>
    </source>
</evidence>
<feature type="domain" description="MARVEL" evidence="9">
    <location>
        <begin position="5"/>
        <end position="138"/>
    </location>
</feature>
<proteinExistence type="inferred from homology"/>
<dbReference type="InterPro" id="IPR008253">
    <property type="entry name" value="Marvel"/>
</dbReference>
<dbReference type="AlphaFoldDB" id="A0A3Q2CFM6"/>
<feature type="transmembrane region" description="Helical" evidence="8">
    <location>
        <begin position="12"/>
        <end position="29"/>
    </location>
</feature>
<dbReference type="Ensembl" id="ENSCVAT00000009325.1">
    <property type="protein sequence ID" value="ENSCVAP00000003861.1"/>
    <property type="gene ID" value="ENSCVAG00000005103.1"/>
</dbReference>
<evidence type="ECO:0000256" key="8">
    <source>
        <dbReference type="SAM" id="Phobius"/>
    </source>
</evidence>
<feature type="transmembrane region" description="Helical" evidence="8">
    <location>
        <begin position="41"/>
        <end position="63"/>
    </location>
</feature>
<feature type="transmembrane region" description="Helical" evidence="8">
    <location>
        <begin position="264"/>
        <end position="284"/>
    </location>
</feature>
<dbReference type="InterPro" id="IPR047123">
    <property type="entry name" value="MYADM-like"/>
</dbReference>
<dbReference type="PROSITE" id="PS51225">
    <property type="entry name" value="MARVEL"/>
    <property type="match status" value="2"/>
</dbReference>
<organism evidence="10 11">
    <name type="scientific">Cyprinodon variegatus</name>
    <name type="common">Sheepshead minnow</name>
    <dbReference type="NCBI Taxonomy" id="28743"/>
    <lineage>
        <taxon>Eukaryota</taxon>
        <taxon>Metazoa</taxon>
        <taxon>Chordata</taxon>
        <taxon>Craniata</taxon>
        <taxon>Vertebrata</taxon>
        <taxon>Euteleostomi</taxon>
        <taxon>Actinopterygii</taxon>
        <taxon>Neopterygii</taxon>
        <taxon>Teleostei</taxon>
        <taxon>Neoteleostei</taxon>
        <taxon>Acanthomorphata</taxon>
        <taxon>Ovalentaria</taxon>
        <taxon>Atherinomorphae</taxon>
        <taxon>Cyprinodontiformes</taxon>
        <taxon>Cyprinodontidae</taxon>
        <taxon>Cyprinodon</taxon>
    </lineage>
</organism>
<feature type="transmembrane region" description="Helical" evidence="8">
    <location>
        <begin position="111"/>
        <end position="133"/>
    </location>
</feature>
<dbReference type="PANTHER" id="PTHR17068">
    <property type="entry name" value="MYELOID-ASSOCIATED DIFFERENTIATION MARKER MYADM FAMILY MEMBER"/>
    <property type="match status" value="1"/>
</dbReference>
<reference evidence="10" key="2">
    <citation type="submission" date="2025-09" db="UniProtKB">
        <authorList>
            <consortium name="Ensembl"/>
        </authorList>
    </citation>
    <scope>IDENTIFICATION</scope>
</reference>
<evidence type="ECO:0000313" key="11">
    <source>
        <dbReference type="Proteomes" id="UP000265020"/>
    </source>
</evidence>
<dbReference type="KEGG" id="cvg:107100882"/>
<dbReference type="Proteomes" id="UP000265020">
    <property type="component" value="Unassembled WGS sequence"/>
</dbReference>
<dbReference type="OrthoDB" id="8757663at2759"/>
<comment type="subcellular location">
    <subcellularLocation>
        <location evidence="1">Membrane</location>
        <topology evidence="1">Multi-pass membrane protein</topology>
    </subcellularLocation>
</comment>
<comment type="similarity">
    <text evidence="6">Belongs to the MAL family.</text>
</comment>
<feature type="transmembrane region" description="Helical" evidence="8">
    <location>
        <begin position="215"/>
        <end position="236"/>
    </location>
</feature>
<keyword evidence="2 7" id="KW-0812">Transmembrane</keyword>
<protein>
    <submittedName>
        <fullName evidence="10">Myeloid associated differentiation marker</fullName>
    </submittedName>
</protein>
<evidence type="ECO:0000256" key="1">
    <source>
        <dbReference type="ARBA" id="ARBA00004141"/>
    </source>
</evidence>
<evidence type="ECO:0000256" key="2">
    <source>
        <dbReference type="ARBA" id="ARBA00022692"/>
    </source>
</evidence>
<feature type="domain" description="MARVEL" evidence="9">
    <location>
        <begin position="143"/>
        <end position="290"/>
    </location>
</feature>
<keyword evidence="4 8" id="KW-1133">Transmembrane helix</keyword>
<evidence type="ECO:0000256" key="3">
    <source>
        <dbReference type="ARBA" id="ARBA00022737"/>
    </source>
</evidence>
<dbReference type="PANTHER" id="PTHR17068:SF3">
    <property type="entry name" value="MYELOID-ASSOCIATED DIFFERENTIATION MARKER"/>
    <property type="match status" value="1"/>
</dbReference>
<dbReference type="GO" id="GO:0016020">
    <property type="term" value="C:membrane"/>
    <property type="evidence" value="ECO:0007669"/>
    <property type="project" value="UniProtKB-SubCell"/>
</dbReference>
<evidence type="ECO:0000256" key="4">
    <source>
        <dbReference type="ARBA" id="ARBA00022989"/>
    </source>
</evidence>
<evidence type="ECO:0000256" key="6">
    <source>
        <dbReference type="ARBA" id="ARBA00034721"/>
    </source>
</evidence>
<evidence type="ECO:0000313" key="10">
    <source>
        <dbReference type="Ensembl" id="ENSCVAP00000003861.1"/>
    </source>
</evidence>
<keyword evidence="11" id="KW-1185">Reference proteome</keyword>
<accession>A0A3Q2CFM6</accession>
<dbReference type="RefSeq" id="XP_015255031.1">
    <property type="nucleotide sequence ID" value="XM_015399545.1"/>
</dbReference>
<sequence length="293" mass="32407">MPVVLKTSALLWTRLAALAFLCVAFSIAIHGGKLPHGTGDFCIFCWGLSFSGTLLVILVELFGLQTRAPVSWKNFPITFACYATLLCLLASIIFPLYFLKGSIGQSDVHDFRLLSTIFSCLATVAYLGEVILTKARPGEVSGYMATTPGLLKALETFVACIIFVFISEPVLYDHHYTGKYCMSVYCICFIVSAVIILLCISGRTGCLPFPFTRFLYTYAMLAVVLYLSVTVIWPVFHFDPRHGGQKQRPHNCTSTMGLCSWDKAMAVAVLTGVNFILYLADLIYTNRLMFVST</sequence>
<reference evidence="10" key="1">
    <citation type="submission" date="2025-08" db="UniProtKB">
        <authorList>
            <consortium name="Ensembl"/>
        </authorList>
    </citation>
    <scope>IDENTIFICATION</scope>
</reference>
<dbReference type="Pfam" id="PF01284">
    <property type="entry name" value="MARVEL"/>
    <property type="match status" value="1"/>
</dbReference>
<feature type="transmembrane region" description="Helical" evidence="8">
    <location>
        <begin position="184"/>
        <end position="203"/>
    </location>
</feature>
<keyword evidence="3" id="KW-0677">Repeat</keyword>
<dbReference type="GeneTree" id="ENSGT00950000182933"/>
<feature type="transmembrane region" description="Helical" evidence="8">
    <location>
        <begin position="75"/>
        <end position="99"/>
    </location>
</feature>
<evidence type="ECO:0000259" key="9">
    <source>
        <dbReference type="PROSITE" id="PS51225"/>
    </source>
</evidence>
<dbReference type="OMA" id="WCVCFVV"/>
<evidence type="ECO:0000256" key="5">
    <source>
        <dbReference type="ARBA" id="ARBA00023136"/>
    </source>
</evidence>
<dbReference type="GeneID" id="107100882"/>